<dbReference type="Proteomes" id="UP000694892">
    <property type="component" value="Unassembled WGS sequence"/>
</dbReference>
<accession>A0A974GYH0</accession>
<sequence length="76" mass="8468">MWELGFRKLTAELVGGRRWGKAGSRKEKSYHILRQSCTAGPLLSRNQQGVAGGNRKAFICKYISLSGFRLLAPLCK</sequence>
<protein>
    <submittedName>
        <fullName evidence="1">Uncharacterized protein</fullName>
    </submittedName>
</protein>
<reference evidence="1" key="1">
    <citation type="submission" date="2016-05" db="EMBL/GenBank/DDBJ databases">
        <title>WGS assembly of Xenopus laevis.</title>
        <authorList>
            <person name="Session A."/>
            <person name="Uno Y."/>
            <person name="Kwon T."/>
            <person name="Chapman J."/>
            <person name="Toyoda A."/>
            <person name="Takahashi S."/>
            <person name="Fukui A."/>
            <person name="Hikosaka A."/>
            <person name="Putnam N."/>
            <person name="Stites J."/>
            <person name="Van Heeringen S."/>
            <person name="Quigley I."/>
            <person name="Heinz S."/>
            <person name="Hellsten U."/>
            <person name="Lyons J."/>
            <person name="Suzuki A."/>
            <person name="Kondo M."/>
            <person name="Ogino H."/>
            <person name="Ochi H."/>
            <person name="Bogdanovic O."/>
            <person name="Lister R."/>
            <person name="Georgiou G."/>
            <person name="Paranjpe S."/>
            <person name="Van Kruijsbergen I."/>
            <person name="Mozaffari S."/>
            <person name="Shu S."/>
            <person name="Schmutz J."/>
            <person name="Jenkins J."/>
            <person name="Grimwood J."/>
            <person name="Carlson J."/>
            <person name="Mitros T."/>
            <person name="Simakov O."/>
            <person name="Heald R."/>
            <person name="Miller K."/>
            <person name="Haudenschild C."/>
            <person name="Kuroki Y."/>
            <person name="Tanaka T."/>
            <person name="Michiue T."/>
            <person name="Watanabe M."/>
            <person name="Kinoshita T."/>
            <person name="Ohta Y."/>
            <person name="Mawaribuchi S."/>
            <person name="Suzuki Y."/>
            <person name="Haramoto Y."/>
            <person name="Yamamoto T."/>
            <person name="Takagi C."/>
            <person name="Kitzman J."/>
            <person name="Shendure J."/>
            <person name="Nakayama T."/>
            <person name="Izutsu Y."/>
            <person name="Robert J."/>
            <person name="Dichmann D."/>
            <person name="Flajnik M."/>
            <person name="Houston D."/>
            <person name="Marcotte E."/>
            <person name="Wallingford J."/>
            <person name="Ito Y."/>
            <person name="Asashima M."/>
            <person name="Ueno N."/>
            <person name="Matsuda Y."/>
            <person name="Jan Veenstra G."/>
            <person name="Fujiyama A."/>
            <person name="Harland R."/>
            <person name="Taira M."/>
            <person name="Rokhsar D.S."/>
        </authorList>
    </citation>
    <scope>NUCLEOTIDE SEQUENCE</scope>
    <source>
        <strain evidence="1">J</strain>
        <tissue evidence="1">Blood</tissue>
    </source>
</reference>
<dbReference type="EMBL" id="KV484428">
    <property type="protein sequence ID" value="OCT55548.1"/>
    <property type="molecule type" value="Genomic_DNA"/>
</dbReference>
<proteinExistence type="predicted"/>
<gene>
    <name evidence="1" type="ORF">XELAEV_18001102mg</name>
</gene>
<name>A0A974GYH0_XENLA</name>
<dbReference type="AlphaFoldDB" id="A0A974GYH0"/>
<evidence type="ECO:0000313" key="1">
    <source>
        <dbReference type="EMBL" id="OCT55548.1"/>
    </source>
</evidence>
<organism evidence="1">
    <name type="scientific">Xenopus laevis</name>
    <name type="common">African clawed frog</name>
    <dbReference type="NCBI Taxonomy" id="8355"/>
    <lineage>
        <taxon>Eukaryota</taxon>
        <taxon>Metazoa</taxon>
        <taxon>Chordata</taxon>
        <taxon>Craniata</taxon>
        <taxon>Vertebrata</taxon>
        <taxon>Euteleostomi</taxon>
        <taxon>Amphibia</taxon>
        <taxon>Batrachia</taxon>
        <taxon>Anura</taxon>
        <taxon>Pipoidea</taxon>
        <taxon>Pipidae</taxon>
        <taxon>Xenopodinae</taxon>
        <taxon>Xenopus</taxon>
        <taxon>Xenopus</taxon>
    </lineage>
</organism>